<dbReference type="eggNOG" id="COG4636">
    <property type="taxonomic scope" value="Bacteria"/>
</dbReference>
<protein>
    <recommendedName>
        <fullName evidence="2">Putative restriction endonuclease domain-containing protein</fullName>
    </recommendedName>
</protein>
<dbReference type="AlphaFoldDB" id="A3IH69"/>
<keyword evidence="1" id="KW-1133">Transmembrane helix</keyword>
<evidence type="ECO:0000313" key="3">
    <source>
        <dbReference type="EMBL" id="EAZ94311.1"/>
    </source>
</evidence>
<keyword evidence="1" id="KW-0812">Transmembrane</keyword>
<dbReference type="PANTHER" id="PTHR34107">
    <property type="entry name" value="SLL0198 PROTEIN-RELATED"/>
    <property type="match status" value="1"/>
</dbReference>
<evidence type="ECO:0000256" key="1">
    <source>
        <dbReference type="SAM" id="Phobius"/>
    </source>
</evidence>
<keyword evidence="1" id="KW-0472">Membrane</keyword>
<sequence>MIIGDRIKTSSLVYARVAGVLYLIIIVCGLFSEMYVRSNLIIRDNAVTAERSPDVSWIKLERWNQLTLEQREKFPPIAPNFVLELMSPSDSLKNTQDKMEEYQANGVKLGWLIDRKSHQVEIYRQGQAKEVLNEPKFLLGEDILPEFILNLAMVW</sequence>
<dbReference type="RefSeq" id="WP_008272652.1">
    <property type="nucleotide sequence ID" value="NZ_AAXW01000001.1"/>
</dbReference>
<evidence type="ECO:0000313" key="4">
    <source>
        <dbReference type="Proteomes" id="UP000003781"/>
    </source>
</evidence>
<evidence type="ECO:0000259" key="2">
    <source>
        <dbReference type="Pfam" id="PF05685"/>
    </source>
</evidence>
<dbReference type="CDD" id="cd06260">
    <property type="entry name" value="DUF820-like"/>
    <property type="match status" value="1"/>
</dbReference>
<dbReference type="InterPro" id="IPR008538">
    <property type="entry name" value="Uma2"/>
</dbReference>
<dbReference type="EMBL" id="AAXW01000001">
    <property type="protein sequence ID" value="EAZ94311.1"/>
    <property type="molecule type" value="Genomic_DNA"/>
</dbReference>
<dbReference type="PANTHER" id="PTHR34107:SF6">
    <property type="entry name" value="SLR0981 PROTEIN"/>
    <property type="match status" value="1"/>
</dbReference>
<dbReference type="Pfam" id="PF05685">
    <property type="entry name" value="Uma2"/>
    <property type="match status" value="1"/>
</dbReference>
<dbReference type="InterPro" id="IPR011335">
    <property type="entry name" value="Restrct_endonuc-II-like"/>
</dbReference>
<dbReference type="InterPro" id="IPR012296">
    <property type="entry name" value="Nuclease_put_TT1808"/>
</dbReference>
<reference evidence="3 4" key="1">
    <citation type="submission" date="2007-03" db="EMBL/GenBank/DDBJ databases">
        <authorList>
            <person name="Stal L."/>
            <person name="Ferriera S."/>
            <person name="Johnson J."/>
            <person name="Kravitz S."/>
            <person name="Beeson K."/>
            <person name="Sutton G."/>
            <person name="Rogers Y.-H."/>
            <person name="Friedman R."/>
            <person name="Frazier M."/>
            <person name="Venter J.C."/>
        </authorList>
    </citation>
    <scope>NUCLEOTIDE SEQUENCE [LARGE SCALE GENOMIC DNA]</scope>
    <source>
        <strain evidence="3 4">CCY0110</strain>
    </source>
</reference>
<name>A3IH69_9CHRO</name>
<gene>
    <name evidence="3" type="ORF">CY0110_10562</name>
</gene>
<feature type="transmembrane region" description="Helical" evidence="1">
    <location>
        <begin position="12"/>
        <end position="32"/>
    </location>
</feature>
<comment type="caution">
    <text evidence="3">The sequence shown here is derived from an EMBL/GenBank/DDBJ whole genome shotgun (WGS) entry which is preliminary data.</text>
</comment>
<organism evidence="3 4">
    <name type="scientific">Crocosphaera chwakensis CCY0110</name>
    <dbReference type="NCBI Taxonomy" id="391612"/>
    <lineage>
        <taxon>Bacteria</taxon>
        <taxon>Bacillati</taxon>
        <taxon>Cyanobacteriota</taxon>
        <taxon>Cyanophyceae</taxon>
        <taxon>Oscillatoriophycideae</taxon>
        <taxon>Chroococcales</taxon>
        <taxon>Aphanothecaceae</taxon>
        <taxon>Crocosphaera</taxon>
        <taxon>Crocosphaera chwakensis</taxon>
    </lineage>
</organism>
<keyword evidence="4" id="KW-1185">Reference proteome</keyword>
<dbReference type="Gene3D" id="3.90.1570.10">
    <property type="entry name" value="tt1808, chain A"/>
    <property type="match status" value="1"/>
</dbReference>
<feature type="domain" description="Putative restriction endonuclease" evidence="2">
    <location>
        <begin position="45"/>
        <end position="151"/>
    </location>
</feature>
<dbReference type="Proteomes" id="UP000003781">
    <property type="component" value="Unassembled WGS sequence"/>
</dbReference>
<proteinExistence type="predicted"/>
<accession>A3IH69</accession>
<dbReference type="SUPFAM" id="SSF52980">
    <property type="entry name" value="Restriction endonuclease-like"/>
    <property type="match status" value="1"/>
</dbReference>